<dbReference type="Gene3D" id="2.20.110.10">
    <property type="entry name" value="Histone H3 K4-specific methyltransferase SET7/9 N-terminal domain"/>
    <property type="match status" value="2"/>
</dbReference>
<dbReference type="PANTHER" id="PTHR46511">
    <property type="entry name" value="MORN REPEAT-CONTAINING PROTEIN 3"/>
    <property type="match status" value="1"/>
</dbReference>
<evidence type="ECO:0000256" key="5">
    <source>
        <dbReference type="ARBA" id="ARBA00045851"/>
    </source>
</evidence>
<dbReference type="Proteomes" id="UP000192578">
    <property type="component" value="Unassembled WGS sequence"/>
</dbReference>
<keyword evidence="7" id="KW-1185">Reference proteome</keyword>
<proteinExistence type="predicted"/>
<comment type="subcellular location">
    <subcellularLocation>
        <location evidence="1">Cytoplasmic vesicle</location>
        <location evidence="1">Secretory vesicle</location>
        <location evidence="1">Acrosome</location>
    </subcellularLocation>
</comment>
<reference evidence="7" key="1">
    <citation type="submission" date="2017-01" db="EMBL/GenBank/DDBJ databases">
        <title>Comparative genomics of anhydrobiosis in the tardigrade Hypsibius dujardini.</title>
        <authorList>
            <person name="Yoshida Y."/>
            <person name="Koutsovoulos G."/>
            <person name="Laetsch D."/>
            <person name="Stevens L."/>
            <person name="Kumar S."/>
            <person name="Horikawa D."/>
            <person name="Ishino K."/>
            <person name="Komine S."/>
            <person name="Tomita M."/>
            <person name="Blaxter M."/>
            <person name="Arakawa K."/>
        </authorList>
    </citation>
    <scope>NUCLEOTIDE SEQUENCE [LARGE SCALE GENOMIC DNA]</scope>
    <source>
        <strain evidence="7">Z151</strain>
    </source>
</reference>
<dbReference type="InterPro" id="IPR003409">
    <property type="entry name" value="MORN"/>
</dbReference>
<sequence>MPFEPGMDSFLQSFAPVSLTQRLQLKPSPVQLRKTREKVAAWYRTATHLETRKPMQKPPPVVDAEVVIKRIDYASGNSYNGEWVNGKRHGKGQYLCESKGYLYRGEWANDTIHGQGSMFIRKPDKTWFLIYVGDYKKGQRDGWGTMRKSEQEYFEGLWIKGKRVGWGRYFSPDGTIYEGQWQADKRSGYGCTREGTGNHHVGEYQEDMKHGPGKYTFIQTGKCLRGQWKNDIPVLGEVVQLKKYKPSFPHQYPMPQQGLRDPNAVLEAGLHDTCRIIPPKPLCTLPCPYISDAEIKKKLEEAGVETEATPGSQTSKDYDEMDMRQLLTELEPEVTAISDSYMAAKTADYLLAMEYMWRCNADRTQPRPIRVKRLLAKNSQELMVLHG</sequence>
<evidence type="ECO:0000256" key="3">
    <source>
        <dbReference type="ARBA" id="ARBA00023329"/>
    </source>
</evidence>
<dbReference type="AlphaFoldDB" id="A0A1W0WJ54"/>
<organism evidence="6 7">
    <name type="scientific">Hypsibius exemplaris</name>
    <name type="common">Freshwater tardigrade</name>
    <dbReference type="NCBI Taxonomy" id="2072580"/>
    <lineage>
        <taxon>Eukaryota</taxon>
        <taxon>Metazoa</taxon>
        <taxon>Ecdysozoa</taxon>
        <taxon>Tardigrada</taxon>
        <taxon>Eutardigrada</taxon>
        <taxon>Parachela</taxon>
        <taxon>Hypsibioidea</taxon>
        <taxon>Hypsibiidae</taxon>
        <taxon>Hypsibius</taxon>
    </lineage>
</organism>
<dbReference type="SMART" id="SM00698">
    <property type="entry name" value="MORN"/>
    <property type="match status" value="5"/>
</dbReference>
<keyword evidence="3" id="KW-0968">Cytoplasmic vesicle</keyword>
<name>A0A1W0WJ54_HYPEX</name>
<keyword evidence="2" id="KW-0677">Repeat</keyword>
<dbReference type="Pfam" id="PF02493">
    <property type="entry name" value="MORN"/>
    <property type="match status" value="6"/>
</dbReference>
<protein>
    <recommendedName>
        <fullName evidence="4">MORN repeat-containing protein 3</fullName>
    </recommendedName>
</protein>
<evidence type="ECO:0000313" key="6">
    <source>
        <dbReference type="EMBL" id="OQV15251.1"/>
    </source>
</evidence>
<dbReference type="SUPFAM" id="SSF82185">
    <property type="entry name" value="Histone H3 K4-specific methyltransferase SET7/9 N-terminal domain"/>
    <property type="match status" value="2"/>
</dbReference>
<dbReference type="GO" id="GO:0001669">
    <property type="term" value="C:acrosomal vesicle"/>
    <property type="evidence" value="ECO:0007669"/>
    <property type="project" value="UniProtKB-SubCell"/>
</dbReference>
<dbReference type="EMBL" id="MTYJ01000092">
    <property type="protein sequence ID" value="OQV15251.1"/>
    <property type="molecule type" value="Genomic_DNA"/>
</dbReference>
<dbReference type="PANTHER" id="PTHR46511:SF1">
    <property type="entry name" value="MORN REPEAT-CONTAINING PROTEIN 3"/>
    <property type="match status" value="1"/>
</dbReference>
<dbReference type="OrthoDB" id="270720at2759"/>
<evidence type="ECO:0000313" key="7">
    <source>
        <dbReference type="Proteomes" id="UP000192578"/>
    </source>
</evidence>
<evidence type="ECO:0000256" key="1">
    <source>
        <dbReference type="ARBA" id="ARBA00004218"/>
    </source>
</evidence>
<evidence type="ECO:0000256" key="2">
    <source>
        <dbReference type="ARBA" id="ARBA00022737"/>
    </source>
</evidence>
<comment type="caution">
    <text evidence="6">The sequence shown here is derived from an EMBL/GenBank/DDBJ whole genome shotgun (WGS) entry which is preliminary data.</text>
</comment>
<comment type="function">
    <text evidence="5">Assembles a suppression complex (suppresome) by tethering SIRT1 and MDM2 to regulate composite modifications of p53/TP53. Confers both deacetylation-mediated functional inactivation, by SIRT1, and ubiquitination-dependent degradation, by MDM2, of p53/TP53, promoting a proliferative and cell survival behaviors. May play a role in the regulation of spermatogenesis.</text>
</comment>
<gene>
    <name evidence="6" type="ORF">BV898_10633</name>
</gene>
<accession>A0A1W0WJ54</accession>
<dbReference type="InterPro" id="IPR052472">
    <property type="entry name" value="MORN3"/>
</dbReference>
<evidence type="ECO:0000256" key="4">
    <source>
        <dbReference type="ARBA" id="ARBA00039854"/>
    </source>
</evidence>